<organism evidence="4 5">
    <name type="scientific">Bacteroides luti</name>
    <dbReference type="NCBI Taxonomy" id="1297750"/>
    <lineage>
        <taxon>Bacteria</taxon>
        <taxon>Pseudomonadati</taxon>
        <taxon>Bacteroidota</taxon>
        <taxon>Bacteroidia</taxon>
        <taxon>Bacteroidales</taxon>
        <taxon>Bacteroidaceae</taxon>
        <taxon>Bacteroides</taxon>
    </lineage>
</organism>
<feature type="domain" description="FecR protein" evidence="2">
    <location>
        <begin position="156"/>
        <end position="250"/>
    </location>
</feature>
<feature type="transmembrane region" description="Helical" evidence="1">
    <location>
        <begin position="58"/>
        <end position="80"/>
    </location>
</feature>
<protein>
    <submittedName>
        <fullName evidence="4">FecR family protein</fullName>
    </submittedName>
</protein>
<dbReference type="STRING" id="1297750.SAMN05444405_102131"/>
<proteinExistence type="predicted"/>
<dbReference type="InterPro" id="IPR032508">
    <property type="entry name" value="FecR_C"/>
</dbReference>
<dbReference type="Gene3D" id="3.55.50.30">
    <property type="match status" value="1"/>
</dbReference>
<dbReference type="Pfam" id="PF04773">
    <property type="entry name" value="FecR"/>
    <property type="match status" value="1"/>
</dbReference>
<dbReference type="InterPro" id="IPR012373">
    <property type="entry name" value="Ferrdict_sens_TM"/>
</dbReference>
<gene>
    <name evidence="4" type="ORF">SAMN05444405_102131</name>
</gene>
<dbReference type="Gene3D" id="2.60.120.1440">
    <property type="match status" value="1"/>
</dbReference>
<evidence type="ECO:0000313" key="4">
    <source>
        <dbReference type="EMBL" id="SHE58109.1"/>
    </source>
</evidence>
<evidence type="ECO:0000259" key="2">
    <source>
        <dbReference type="Pfam" id="PF04773"/>
    </source>
</evidence>
<dbReference type="InterPro" id="IPR006860">
    <property type="entry name" value="FecR"/>
</dbReference>
<dbReference type="Pfam" id="PF16344">
    <property type="entry name" value="FecR_C"/>
    <property type="match status" value="1"/>
</dbReference>
<dbReference type="EMBL" id="FQTV01000002">
    <property type="protein sequence ID" value="SHE58109.1"/>
    <property type="molecule type" value="Genomic_DNA"/>
</dbReference>
<name>A0A1M4UN09_9BACE</name>
<dbReference type="PANTHER" id="PTHR30273:SF2">
    <property type="entry name" value="PROTEIN FECR"/>
    <property type="match status" value="1"/>
</dbReference>
<evidence type="ECO:0000259" key="3">
    <source>
        <dbReference type="Pfam" id="PF16344"/>
    </source>
</evidence>
<accession>A0A1M4UN09</accession>
<dbReference type="AlphaFoldDB" id="A0A1M4UN09"/>
<dbReference type="PANTHER" id="PTHR30273">
    <property type="entry name" value="PERIPLASMIC SIGNAL SENSOR AND SIGMA FACTOR ACTIVATOR FECR-RELATED"/>
    <property type="match status" value="1"/>
</dbReference>
<feature type="domain" description="Protein FecR C-terminal" evidence="3">
    <location>
        <begin position="294"/>
        <end position="356"/>
    </location>
</feature>
<dbReference type="Proteomes" id="UP000184509">
    <property type="component" value="Unassembled WGS sequence"/>
</dbReference>
<sequence length="369" mass="41822">MHKKEENNRSTKKRGFEQTSSNDIIQLIKKNDSVLSAEEKDHIWRNISGKTIGKKQRFIVRTLSIAASILILVVGGWGIYRLTVGKADIYKEITANINIDTLHTSCLYIGKQVIELDRQAEVYCNSEKGQLKIVNRDGNSFNISVPDSKENPFLQIAVPQGNKARIILADKTTITVREHTKMVFPIAYNEKTREVYLEGEAFLDVTKNPQKQFNVKTQDIDVSVLGTSFNVSAFPERNIQSVVLVRGRVKVSASSGETVTMLPNQKYTFDKSEQKNTLNNIDPYNDICWKEDLLVLDKEPLSVVLEKVCKHYDTNLFYNAQDMSKIKVSGKLDISVPLDDLLKMLEKIAPNQITIDTLKKTIKMNVNPK</sequence>
<keyword evidence="5" id="KW-1185">Reference proteome</keyword>
<dbReference type="GO" id="GO:0016989">
    <property type="term" value="F:sigma factor antagonist activity"/>
    <property type="evidence" value="ECO:0007669"/>
    <property type="project" value="TreeGrafter"/>
</dbReference>
<dbReference type="RefSeq" id="WP_175550462.1">
    <property type="nucleotide sequence ID" value="NZ_FQTV01000002.1"/>
</dbReference>
<evidence type="ECO:0000256" key="1">
    <source>
        <dbReference type="SAM" id="Phobius"/>
    </source>
</evidence>
<keyword evidence="1" id="KW-0472">Membrane</keyword>
<keyword evidence="1" id="KW-1133">Transmembrane helix</keyword>
<evidence type="ECO:0000313" key="5">
    <source>
        <dbReference type="Proteomes" id="UP000184509"/>
    </source>
</evidence>
<keyword evidence="1" id="KW-0812">Transmembrane</keyword>
<reference evidence="4 5" key="1">
    <citation type="submission" date="2016-11" db="EMBL/GenBank/DDBJ databases">
        <authorList>
            <person name="Jaros S."/>
            <person name="Januszkiewicz K."/>
            <person name="Wedrychowicz H."/>
        </authorList>
    </citation>
    <scope>NUCLEOTIDE SEQUENCE [LARGE SCALE GENOMIC DNA]</scope>
    <source>
        <strain evidence="4 5">DSM 26991</strain>
    </source>
</reference>